<reference evidence="2 3" key="1">
    <citation type="submission" date="2024-03" db="EMBL/GenBank/DDBJ databases">
        <authorList>
            <person name="Jo J.-H."/>
        </authorList>
    </citation>
    <scope>NUCLEOTIDE SEQUENCE [LARGE SCALE GENOMIC DNA]</scope>
    <source>
        <strain evidence="2 3">PS1R-30</strain>
    </source>
</reference>
<dbReference type="SMART" id="SM00822">
    <property type="entry name" value="PKS_KR"/>
    <property type="match status" value="1"/>
</dbReference>
<dbReference type="EMBL" id="JBBHJZ010000001">
    <property type="protein sequence ID" value="MEJ5975704.1"/>
    <property type="molecule type" value="Genomic_DNA"/>
</dbReference>
<dbReference type="PROSITE" id="PS00061">
    <property type="entry name" value="ADH_SHORT"/>
    <property type="match status" value="1"/>
</dbReference>
<dbReference type="SUPFAM" id="SSF51735">
    <property type="entry name" value="NAD(P)-binding Rossmann-fold domains"/>
    <property type="match status" value="1"/>
</dbReference>
<dbReference type="PANTHER" id="PTHR43975:SF2">
    <property type="entry name" value="EG:BACR7A4.14 PROTEIN-RELATED"/>
    <property type="match status" value="1"/>
</dbReference>
<sequence length="274" mass="28401">MLEGFDLSGRVAVVTGGGTGIGGATARLLAERGADVVLAGRRIETLEAMAEAIRADTGRRVLSVATDVRKPDACKALIEAAVAEYGRLDVLINNAGGAHGHVGLHRMDLAKWDRDIQLNLSAAQYCAQAAFPHLRRRKGCVVNVSSMAGVNGTQGVGAYSAAKAGLQMLTKVMSAEWGPSGIRVNCVAPGMTATEAAELGWDKRGFDAAAVAKSAFSLGRYGTMREVAQAIVFFASDAASYITGETLAVGGGAKLGGMINFEDDEELGTLLTKA</sequence>
<dbReference type="Gene3D" id="3.40.50.720">
    <property type="entry name" value="NAD(P)-binding Rossmann-like Domain"/>
    <property type="match status" value="1"/>
</dbReference>
<dbReference type="PRINTS" id="PR00080">
    <property type="entry name" value="SDRFAMILY"/>
</dbReference>
<feature type="domain" description="Ketoreductase" evidence="1">
    <location>
        <begin position="10"/>
        <end position="185"/>
    </location>
</feature>
<name>A0ABU8RRL1_9SPHN</name>
<evidence type="ECO:0000313" key="3">
    <source>
        <dbReference type="Proteomes" id="UP001361239"/>
    </source>
</evidence>
<proteinExistence type="predicted"/>
<evidence type="ECO:0000313" key="2">
    <source>
        <dbReference type="EMBL" id="MEJ5975704.1"/>
    </source>
</evidence>
<dbReference type="Pfam" id="PF13561">
    <property type="entry name" value="adh_short_C2"/>
    <property type="match status" value="1"/>
</dbReference>
<dbReference type="PRINTS" id="PR00081">
    <property type="entry name" value="GDHRDH"/>
</dbReference>
<gene>
    <name evidence="2" type="ORF">WG901_03595</name>
</gene>
<dbReference type="GO" id="GO:0047936">
    <property type="term" value="F:glucose 1-dehydrogenase [NAD(P)+] activity"/>
    <property type="evidence" value="ECO:0007669"/>
    <property type="project" value="UniProtKB-EC"/>
</dbReference>
<dbReference type="Proteomes" id="UP001361239">
    <property type="component" value="Unassembled WGS sequence"/>
</dbReference>
<organism evidence="2 3">
    <name type="scientific">Novosphingobium anseongense</name>
    <dbReference type="NCBI Taxonomy" id="3133436"/>
    <lineage>
        <taxon>Bacteria</taxon>
        <taxon>Pseudomonadati</taxon>
        <taxon>Pseudomonadota</taxon>
        <taxon>Alphaproteobacteria</taxon>
        <taxon>Sphingomonadales</taxon>
        <taxon>Sphingomonadaceae</taxon>
        <taxon>Novosphingobium</taxon>
    </lineage>
</organism>
<dbReference type="PANTHER" id="PTHR43975">
    <property type="entry name" value="ZGC:101858"/>
    <property type="match status" value="1"/>
</dbReference>
<evidence type="ECO:0000259" key="1">
    <source>
        <dbReference type="SMART" id="SM00822"/>
    </source>
</evidence>
<keyword evidence="3" id="KW-1185">Reference proteome</keyword>
<dbReference type="InterPro" id="IPR002347">
    <property type="entry name" value="SDR_fam"/>
</dbReference>
<dbReference type="InterPro" id="IPR036291">
    <property type="entry name" value="NAD(P)-bd_dom_sf"/>
</dbReference>
<dbReference type="InterPro" id="IPR057326">
    <property type="entry name" value="KR_dom"/>
</dbReference>
<protein>
    <submittedName>
        <fullName evidence="2">Glucose 1-dehydrogenase</fullName>
        <ecNumber evidence="2">1.1.1.47</ecNumber>
    </submittedName>
</protein>
<comment type="caution">
    <text evidence="2">The sequence shown here is derived from an EMBL/GenBank/DDBJ whole genome shotgun (WGS) entry which is preliminary data.</text>
</comment>
<dbReference type="NCBIfam" id="NF005559">
    <property type="entry name" value="PRK07231.1"/>
    <property type="match status" value="1"/>
</dbReference>
<dbReference type="CDD" id="cd05233">
    <property type="entry name" value="SDR_c"/>
    <property type="match status" value="1"/>
</dbReference>
<accession>A0ABU8RRL1</accession>
<dbReference type="EC" id="1.1.1.47" evidence="2"/>
<keyword evidence="2" id="KW-0560">Oxidoreductase</keyword>
<dbReference type="InterPro" id="IPR020904">
    <property type="entry name" value="Sc_DH/Rdtase_CS"/>
</dbReference>
<dbReference type="RefSeq" id="WP_339585636.1">
    <property type="nucleotide sequence ID" value="NZ_JBBHJZ010000001.1"/>
</dbReference>